<keyword evidence="3" id="KW-1185">Reference proteome</keyword>
<dbReference type="Gene3D" id="3.90.226.10">
    <property type="entry name" value="2-enoyl-CoA Hydratase, Chain A, domain 1"/>
    <property type="match status" value="1"/>
</dbReference>
<dbReference type="InterPro" id="IPR029045">
    <property type="entry name" value="ClpP/crotonase-like_dom_sf"/>
</dbReference>
<accession>A0A511VH06</accession>
<comment type="similarity">
    <text evidence="1">Belongs to the enoyl-CoA hydratase/isomerase family.</text>
</comment>
<dbReference type="InterPro" id="IPR001753">
    <property type="entry name" value="Enoyl-CoA_hydra/iso"/>
</dbReference>
<dbReference type="GO" id="GO:0003824">
    <property type="term" value="F:catalytic activity"/>
    <property type="evidence" value="ECO:0007669"/>
    <property type="project" value="UniProtKB-ARBA"/>
</dbReference>
<dbReference type="PANTHER" id="PTHR43802:SF1">
    <property type="entry name" value="IP11341P-RELATED"/>
    <property type="match status" value="1"/>
</dbReference>
<protein>
    <submittedName>
        <fullName evidence="2">Enoyl-CoA hydratase</fullName>
    </submittedName>
</protein>
<dbReference type="RefSeq" id="WP_146812152.1">
    <property type="nucleotide sequence ID" value="NZ_BJXX01000193.1"/>
</dbReference>
<evidence type="ECO:0000256" key="1">
    <source>
        <dbReference type="ARBA" id="ARBA00005254"/>
    </source>
</evidence>
<dbReference type="OrthoDB" id="254175at2"/>
<reference evidence="2 3" key="1">
    <citation type="submission" date="2019-07" db="EMBL/GenBank/DDBJ databases">
        <title>Whole genome shotgun sequence of Aneurinibacillus danicus NBRC 102444.</title>
        <authorList>
            <person name="Hosoyama A."/>
            <person name="Uohara A."/>
            <person name="Ohji S."/>
            <person name="Ichikawa N."/>
        </authorList>
    </citation>
    <scope>NUCLEOTIDE SEQUENCE [LARGE SCALE GENOMIC DNA]</scope>
    <source>
        <strain evidence="2 3">NBRC 102444</strain>
    </source>
</reference>
<organism evidence="2 3">
    <name type="scientific">Aneurinibacillus danicus</name>
    <dbReference type="NCBI Taxonomy" id="267746"/>
    <lineage>
        <taxon>Bacteria</taxon>
        <taxon>Bacillati</taxon>
        <taxon>Bacillota</taxon>
        <taxon>Bacilli</taxon>
        <taxon>Bacillales</taxon>
        <taxon>Paenibacillaceae</taxon>
        <taxon>Aneurinibacillus group</taxon>
        <taxon>Aneurinibacillus</taxon>
    </lineage>
</organism>
<proteinExistence type="inferred from homology"/>
<dbReference type="SUPFAM" id="SSF52096">
    <property type="entry name" value="ClpP/crotonase"/>
    <property type="match status" value="1"/>
</dbReference>
<evidence type="ECO:0000313" key="2">
    <source>
        <dbReference type="EMBL" id="GEN36512.1"/>
    </source>
</evidence>
<name>A0A511VH06_9BACL</name>
<dbReference type="PANTHER" id="PTHR43802">
    <property type="entry name" value="ENOYL-COA HYDRATASE"/>
    <property type="match status" value="1"/>
</dbReference>
<evidence type="ECO:0000313" key="3">
    <source>
        <dbReference type="Proteomes" id="UP000321157"/>
    </source>
</evidence>
<dbReference type="Proteomes" id="UP000321157">
    <property type="component" value="Unassembled WGS sequence"/>
</dbReference>
<dbReference type="Pfam" id="PF00378">
    <property type="entry name" value="ECH_1"/>
    <property type="match status" value="1"/>
</dbReference>
<sequence length="268" mass="30365">METTTIKLEQNGAVFEIILNRPKKRNAIDRTMIMEIDAALRKAEQDSSIRVVLFRAEGPVFSAGHDLSGSAERPLVESRLDQELEEYYDKTLYIRDYSKPTIAVVHGPCIAAGLMISQACDLVIASSDAYFSNPVARMGGVGAEVLFEPWDMGIRRAKQFLFTGEPLPADVAMQFGMVNEVVNKEQVLERARQLANKIAEMPPITLRLLKKSLNHTQDIMGARESYEYHFIMHELGHATEESQRLLYDARGDKNNLKQFIKERDEKFV</sequence>
<comment type="caution">
    <text evidence="2">The sequence shown here is derived from an EMBL/GenBank/DDBJ whole genome shotgun (WGS) entry which is preliminary data.</text>
</comment>
<dbReference type="EMBL" id="BJXX01000193">
    <property type="protein sequence ID" value="GEN36512.1"/>
    <property type="molecule type" value="Genomic_DNA"/>
</dbReference>
<dbReference type="CDD" id="cd06558">
    <property type="entry name" value="crotonase-like"/>
    <property type="match status" value="1"/>
</dbReference>
<gene>
    <name evidence="2" type="ORF">ADA01nite_39720</name>
</gene>
<dbReference type="AlphaFoldDB" id="A0A511VH06"/>